<proteinExistence type="predicted"/>
<dbReference type="InterPro" id="IPR010997">
    <property type="entry name" value="HRDC-like_sf"/>
</dbReference>
<dbReference type="Pfam" id="PF08800">
    <property type="entry name" value="BT4734-like_N"/>
    <property type="match status" value="1"/>
</dbReference>
<dbReference type="InterPro" id="IPR014819">
    <property type="entry name" value="PriCT_2"/>
</dbReference>
<dbReference type="KEGG" id="fop:FNB79_15285"/>
<dbReference type="InterPro" id="IPR044876">
    <property type="entry name" value="HRDC_dom_sf"/>
</dbReference>
<dbReference type="GO" id="GO:0000166">
    <property type="term" value="F:nucleotide binding"/>
    <property type="evidence" value="ECO:0007669"/>
    <property type="project" value="InterPro"/>
</dbReference>
<protein>
    <recommendedName>
        <fullName evidence="1">HRDC domain-containing protein</fullName>
    </recommendedName>
</protein>
<feature type="domain" description="HRDC" evidence="1">
    <location>
        <begin position="408"/>
        <end position="483"/>
    </location>
</feature>
<dbReference type="InterPro" id="IPR002121">
    <property type="entry name" value="HRDC_dom"/>
</dbReference>
<dbReference type="GO" id="GO:0016817">
    <property type="term" value="F:hydrolase activity, acting on acid anhydrides"/>
    <property type="evidence" value="ECO:0007669"/>
    <property type="project" value="InterPro"/>
</dbReference>
<evidence type="ECO:0000259" key="1">
    <source>
        <dbReference type="PROSITE" id="PS50967"/>
    </source>
</evidence>
<dbReference type="RefSeq" id="WP_143382184.1">
    <property type="nucleotide sequence ID" value="NZ_CP041637.1"/>
</dbReference>
<dbReference type="Pfam" id="PF08707">
    <property type="entry name" value="PriCT_2"/>
    <property type="match status" value="1"/>
</dbReference>
<dbReference type="GO" id="GO:0003676">
    <property type="term" value="F:nucleic acid binding"/>
    <property type="evidence" value="ECO:0007669"/>
    <property type="project" value="InterPro"/>
</dbReference>
<keyword evidence="3" id="KW-1185">Reference proteome</keyword>
<dbReference type="SMART" id="SM00341">
    <property type="entry name" value="HRDC"/>
    <property type="match status" value="2"/>
</dbReference>
<dbReference type="AlphaFoldDB" id="A0A516GUU5"/>
<dbReference type="PROSITE" id="PS50967">
    <property type="entry name" value="HRDC"/>
    <property type="match status" value="2"/>
</dbReference>
<dbReference type="EMBL" id="CP041637">
    <property type="protein sequence ID" value="QDO95276.1"/>
    <property type="molecule type" value="Genomic_DNA"/>
</dbReference>
<gene>
    <name evidence="2" type="ORF">FNB79_15285</name>
</gene>
<accession>A0A516GUU5</accession>
<dbReference type="Pfam" id="PF00570">
    <property type="entry name" value="HRDC"/>
    <property type="match status" value="2"/>
</dbReference>
<dbReference type="SUPFAM" id="SSF47819">
    <property type="entry name" value="HRDC-like"/>
    <property type="match status" value="2"/>
</dbReference>
<dbReference type="Gene3D" id="1.10.150.80">
    <property type="entry name" value="HRDC domain"/>
    <property type="match status" value="2"/>
</dbReference>
<reference evidence="2 3" key="1">
    <citation type="submission" date="2019-07" db="EMBL/GenBank/DDBJ databases">
        <title>Genome sequencing for Formosa sp. PS13.</title>
        <authorList>
            <person name="Park S.-J."/>
        </authorList>
    </citation>
    <scope>NUCLEOTIDE SEQUENCE [LARGE SCALE GENOMIC DNA]</scope>
    <source>
        <strain evidence="2 3">PS13</strain>
    </source>
</reference>
<sequence length="483" mass="56054">MQLINSDFSFSLFKNLYQKIPQEECDINQLIEIIKYGYLKNEITQLRNTKDKSERNKLKTSKLPCVTLSGIFKERNAKGIIEHTGLLQIDIDDITNYDEVFNQVKQDEYTYVAFKSPSGNGIKVIVKINKSEETHLEQFYAFEKYYKEEYNITIDKACKDISRCMLLSYDENLFCNPFSEVYPELHLPEVKEVAIKEYKVHGPIHVTGNKEVDVVEAIAKEVENNSLDITSTYEEWLRVGFSLSSVLGEYGREYYHRLSKYNTNYTYQETDKKFNVLYSRNNGAIGLGTLIYIAKQHGIQIKYTTKQQPTKAKKITQLTDAQLEYILKEERLQWSREHNAPAYRMFNDKSLADLIAKRPKTKNELENVFGIGSKKVEDIGELILNLINDPKEIDSVPKTQSYTLPKPKEEDVKLIKALKEWRFDLSIKKGIKPFWILRNSSLQDIVAMKPSEPNQLLSIKGISTKTVENYGEEIMKIISEFNL</sequence>
<dbReference type="Proteomes" id="UP000319209">
    <property type="component" value="Chromosome"/>
</dbReference>
<organism evidence="2 3">
    <name type="scientific">Formosa sediminum</name>
    <dbReference type="NCBI Taxonomy" id="2594004"/>
    <lineage>
        <taxon>Bacteria</taxon>
        <taxon>Pseudomonadati</taxon>
        <taxon>Bacteroidota</taxon>
        <taxon>Flavobacteriia</taxon>
        <taxon>Flavobacteriales</taxon>
        <taxon>Flavobacteriaceae</taxon>
        <taxon>Formosa</taxon>
    </lineage>
</organism>
<dbReference type="InterPro" id="IPR014907">
    <property type="entry name" value="BT4734-like_N"/>
</dbReference>
<dbReference type="OrthoDB" id="9801888at2"/>
<evidence type="ECO:0000313" key="3">
    <source>
        <dbReference type="Proteomes" id="UP000319209"/>
    </source>
</evidence>
<evidence type="ECO:0000313" key="2">
    <source>
        <dbReference type="EMBL" id="QDO95276.1"/>
    </source>
</evidence>
<name>A0A516GUU5_9FLAO</name>
<feature type="domain" description="HRDC" evidence="1">
    <location>
        <begin position="317"/>
        <end position="397"/>
    </location>
</feature>